<dbReference type="Pfam" id="PF01625">
    <property type="entry name" value="PMSR"/>
    <property type="match status" value="1"/>
</dbReference>
<comment type="caution">
    <text evidence="6">The sequence shown here is derived from an EMBL/GenBank/DDBJ whole genome shotgun (WGS) entry which is preliminary data.</text>
</comment>
<feature type="domain" description="Peptide methionine sulphoxide reductase MsrA" evidence="5">
    <location>
        <begin position="3"/>
        <end position="145"/>
    </location>
</feature>
<comment type="catalytic activity">
    <reaction evidence="4">
        <text>[thioredoxin]-disulfide + L-methionine + H2O = L-methionine (S)-S-oxide + [thioredoxin]-dithiol</text>
        <dbReference type="Rhea" id="RHEA:19993"/>
        <dbReference type="Rhea" id="RHEA-COMP:10698"/>
        <dbReference type="Rhea" id="RHEA-COMP:10700"/>
        <dbReference type="ChEBI" id="CHEBI:15377"/>
        <dbReference type="ChEBI" id="CHEBI:29950"/>
        <dbReference type="ChEBI" id="CHEBI:50058"/>
        <dbReference type="ChEBI" id="CHEBI:57844"/>
        <dbReference type="ChEBI" id="CHEBI:58772"/>
        <dbReference type="EC" id="1.8.4.11"/>
    </reaction>
</comment>
<sequence length="147" mass="16885">METIYLAGGCLWGVQYFFKEMTGIHHVEAGRANGTTNSLVGPYDGYAECVKIDYDPEKISLTQLLDYFFEIIDPYSLNQQGFDKGEKYRTGIYSQKAEPLLVARQYIDAREDADKIRVEVKPLTNYIASALIHQNHLDIYPEDRYLC</sequence>
<gene>
    <name evidence="6" type="ORF">GX355_05890</name>
</gene>
<name>A0A7X8C477_9LACT</name>
<dbReference type="InterPro" id="IPR002569">
    <property type="entry name" value="Met_Sox_Rdtase_MsrA_dom"/>
</dbReference>
<dbReference type="Proteomes" id="UP000541058">
    <property type="component" value="Unassembled WGS sequence"/>
</dbReference>
<evidence type="ECO:0000256" key="4">
    <source>
        <dbReference type="ARBA" id="ARBA00048782"/>
    </source>
</evidence>
<accession>A0A7X8C477</accession>
<dbReference type="GO" id="GO:0008113">
    <property type="term" value="F:peptide-methionine (S)-S-oxide reductase activity"/>
    <property type="evidence" value="ECO:0007669"/>
    <property type="project" value="UniProtKB-EC"/>
</dbReference>
<reference evidence="6 7" key="1">
    <citation type="journal article" date="2020" name="Biotechnol. Biofuels">
        <title>New insights from the biogas microbiome by comprehensive genome-resolved metagenomics of nearly 1600 species originating from multiple anaerobic digesters.</title>
        <authorList>
            <person name="Campanaro S."/>
            <person name="Treu L."/>
            <person name="Rodriguez-R L.M."/>
            <person name="Kovalovszki A."/>
            <person name="Ziels R.M."/>
            <person name="Maus I."/>
            <person name="Zhu X."/>
            <person name="Kougias P.G."/>
            <person name="Basile A."/>
            <person name="Luo G."/>
            <person name="Schluter A."/>
            <person name="Konstantinidis K.T."/>
            <person name="Angelidaki I."/>
        </authorList>
    </citation>
    <scope>NUCLEOTIDE SEQUENCE [LARGE SCALE GENOMIC DNA]</scope>
    <source>
        <strain evidence="6">AS23ysBPME_34</strain>
    </source>
</reference>
<feature type="non-terminal residue" evidence="6">
    <location>
        <position position="147"/>
    </location>
</feature>
<evidence type="ECO:0000256" key="3">
    <source>
        <dbReference type="ARBA" id="ARBA00047806"/>
    </source>
</evidence>
<dbReference type="GO" id="GO:0005737">
    <property type="term" value="C:cytoplasm"/>
    <property type="evidence" value="ECO:0007669"/>
    <property type="project" value="TreeGrafter"/>
</dbReference>
<evidence type="ECO:0000256" key="1">
    <source>
        <dbReference type="ARBA" id="ARBA00012502"/>
    </source>
</evidence>
<evidence type="ECO:0000313" key="7">
    <source>
        <dbReference type="Proteomes" id="UP000541058"/>
    </source>
</evidence>
<dbReference type="InterPro" id="IPR036509">
    <property type="entry name" value="Met_Sox_Rdtase_MsrA_sf"/>
</dbReference>
<protein>
    <recommendedName>
        <fullName evidence="1">peptide-methionine (S)-S-oxide reductase</fullName>
        <ecNumber evidence="1">1.8.4.11</ecNumber>
    </recommendedName>
</protein>
<dbReference type="EC" id="1.8.4.11" evidence="1"/>
<evidence type="ECO:0000256" key="2">
    <source>
        <dbReference type="ARBA" id="ARBA00023002"/>
    </source>
</evidence>
<keyword evidence="2 6" id="KW-0560">Oxidoreductase</keyword>
<comment type="catalytic activity">
    <reaction evidence="3">
        <text>L-methionyl-[protein] + [thioredoxin]-disulfide + H2O = L-methionyl-(S)-S-oxide-[protein] + [thioredoxin]-dithiol</text>
        <dbReference type="Rhea" id="RHEA:14217"/>
        <dbReference type="Rhea" id="RHEA-COMP:10698"/>
        <dbReference type="Rhea" id="RHEA-COMP:10700"/>
        <dbReference type="Rhea" id="RHEA-COMP:12313"/>
        <dbReference type="Rhea" id="RHEA-COMP:12315"/>
        <dbReference type="ChEBI" id="CHEBI:15377"/>
        <dbReference type="ChEBI" id="CHEBI:16044"/>
        <dbReference type="ChEBI" id="CHEBI:29950"/>
        <dbReference type="ChEBI" id="CHEBI:44120"/>
        <dbReference type="ChEBI" id="CHEBI:50058"/>
        <dbReference type="EC" id="1.8.4.11"/>
    </reaction>
</comment>
<dbReference type="AlphaFoldDB" id="A0A7X8C477"/>
<dbReference type="Gene3D" id="3.30.1060.10">
    <property type="entry name" value="Peptide methionine sulphoxide reductase MsrA"/>
    <property type="match status" value="1"/>
</dbReference>
<proteinExistence type="predicted"/>
<dbReference type="PANTHER" id="PTHR42799">
    <property type="entry name" value="MITOCHONDRIAL PEPTIDE METHIONINE SULFOXIDE REDUCTASE"/>
    <property type="match status" value="1"/>
</dbReference>
<dbReference type="PANTHER" id="PTHR42799:SF2">
    <property type="entry name" value="MITOCHONDRIAL PEPTIDE METHIONINE SULFOXIDE REDUCTASE"/>
    <property type="match status" value="1"/>
</dbReference>
<dbReference type="EMBL" id="JAAYSM010000186">
    <property type="protein sequence ID" value="NLJ18375.1"/>
    <property type="molecule type" value="Genomic_DNA"/>
</dbReference>
<dbReference type="GO" id="GO:0034599">
    <property type="term" value="P:cellular response to oxidative stress"/>
    <property type="evidence" value="ECO:0007669"/>
    <property type="project" value="TreeGrafter"/>
</dbReference>
<dbReference type="InterPro" id="IPR050162">
    <property type="entry name" value="MsrA_MetSO_reductase"/>
</dbReference>
<organism evidence="6 7">
    <name type="scientific">Globicatella sulfidifaciens</name>
    <dbReference type="NCBI Taxonomy" id="136093"/>
    <lineage>
        <taxon>Bacteria</taxon>
        <taxon>Bacillati</taxon>
        <taxon>Bacillota</taxon>
        <taxon>Bacilli</taxon>
        <taxon>Lactobacillales</taxon>
        <taxon>Aerococcaceae</taxon>
        <taxon>Globicatella</taxon>
    </lineage>
</organism>
<dbReference type="NCBIfam" id="NF004038">
    <property type="entry name" value="PRK05528.1"/>
    <property type="match status" value="1"/>
</dbReference>
<evidence type="ECO:0000259" key="5">
    <source>
        <dbReference type="Pfam" id="PF01625"/>
    </source>
</evidence>
<dbReference type="SUPFAM" id="SSF55068">
    <property type="entry name" value="Peptide methionine sulfoxide reductase"/>
    <property type="match status" value="1"/>
</dbReference>
<evidence type="ECO:0000313" key="6">
    <source>
        <dbReference type="EMBL" id="NLJ18375.1"/>
    </source>
</evidence>